<feature type="domain" description="FLYWCH-type" evidence="4">
    <location>
        <begin position="11"/>
        <end position="59"/>
    </location>
</feature>
<dbReference type="Gene3D" id="2.20.25.240">
    <property type="match status" value="1"/>
</dbReference>
<dbReference type="EMBL" id="JAKMXF010000331">
    <property type="protein sequence ID" value="KAI6648413.1"/>
    <property type="molecule type" value="Genomic_DNA"/>
</dbReference>
<evidence type="ECO:0000313" key="5">
    <source>
        <dbReference type="EMBL" id="KAI6648413.1"/>
    </source>
</evidence>
<name>A0AAV7JI85_9METZ</name>
<dbReference type="Proteomes" id="UP001165289">
    <property type="component" value="Unassembled WGS sequence"/>
</dbReference>
<evidence type="ECO:0000259" key="4">
    <source>
        <dbReference type="Pfam" id="PF04500"/>
    </source>
</evidence>
<evidence type="ECO:0000256" key="2">
    <source>
        <dbReference type="ARBA" id="ARBA00022771"/>
    </source>
</evidence>
<gene>
    <name evidence="5" type="ORF">LOD99_8203</name>
</gene>
<dbReference type="InterPro" id="IPR007588">
    <property type="entry name" value="Znf_FLYWCH"/>
</dbReference>
<evidence type="ECO:0000313" key="6">
    <source>
        <dbReference type="Proteomes" id="UP001165289"/>
    </source>
</evidence>
<proteinExistence type="predicted"/>
<comment type="caution">
    <text evidence="5">The sequence shown here is derived from an EMBL/GenBank/DDBJ whole genome shotgun (WGS) entry which is preliminary data.</text>
</comment>
<keyword evidence="3" id="KW-0862">Zinc</keyword>
<reference evidence="5 6" key="1">
    <citation type="journal article" date="2023" name="BMC Biol.">
        <title>The compact genome of the sponge Oopsacas minuta (Hexactinellida) is lacking key metazoan core genes.</title>
        <authorList>
            <person name="Santini S."/>
            <person name="Schenkelaars Q."/>
            <person name="Jourda C."/>
            <person name="Duchesne M."/>
            <person name="Belahbib H."/>
            <person name="Rocher C."/>
            <person name="Selva M."/>
            <person name="Riesgo A."/>
            <person name="Vervoort M."/>
            <person name="Leys S.P."/>
            <person name="Kodjabachian L."/>
            <person name="Le Bivic A."/>
            <person name="Borchiellini C."/>
            <person name="Claverie J.M."/>
            <person name="Renard E."/>
        </authorList>
    </citation>
    <scope>NUCLEOTIDE SEQUENCE [LARGE SCALE GENOMIC DNA]</scope>
    <source>
        <strain evidence="5">SPO-2</strain>
    </source>
</reference>
<sequence length="215" mass="24238">MATPNVVIEILKSSRGKEKAYIDGFLYILTKSCYPYLHWHCEKRATCKARISTKEGVVIKPESRSDIYSSHTHGANPVRGEMIKGFTQMKERALNSGTSTRSILASGLGSMNESTIAALPKFNLIKLTIRRTRSSGENFDNSATATEIIIPEIYKLTSKGQQFLLYDSGIHETNRLLVFGTHQMLSLLRDTSNWYSNGTFKAAPIQFFQLYTIHY</sequence>
<protein>
    <recommendedName>
        <fullName evidence="4">FLYWCH-type domain-containing protein</fullName>
    </recommendedName>
</protein>
<dbReference type="AlphaFoldDB" id="A0AAV7JI85"/>
<dbReference type="Pfam" id="PF04500">
    <property type="entry name" value="FLYWCH"/>
    <property type="match status" value="1"/>
</dbReference>
<accession>A0AAV7JI85</accession>
<keyword evidence="2" id="KW-0863">Zinc-finger</keyword>
<keyword evidence="1" id="KW-0479">Metal-binding</keyword>
<keyword evidence="6" id="KW-1185">Reference proteome</keyword>
<evidence type="ECO:0000256" key="1">
    <source>
        <dbReference type="ARBA" id="ARBA00022723"/>
    </source>
</evidence>
<dbReference type="GO" id="GO:0008270">
    <property type="term" value="F:zinc ion binding"/>
    <property type="evidence" value="ECO:0007669"/>
    <property type="project" value="UniProtKB-KW"/>
</dbReference>
<organism evidence="5 6">
    <name type="scientific">Oopsacas minuta</name>
    <dbReference type="NCBI Taxonomy" id="111878"/>
    <lineage>
        <taxon>Eukaryota</taxon>
        <taxon>Metazoa</taxon>
        <taxon>Porifera</taxon>
        <taxon>Hexactinellida</taxon>
        <taxon>Hexasterophora</taxon>
        <taxon>Lyssacinosida</taxon>
        <taxon>Leucopsacidae</taxon>
        <taxon>Oopsacas</taxon>
    </lineage>
</organism>
<evidence type="ECO:0000256" key="3">
    <source>
        <dbReference type="ARBA" id="ARBA00022833"/>
    </source>
</evidence>